<feature type="compositionally biased region" description="Polar residues" evidence="1">
    <location>
        <begin position="162"/>
        <end position="172"/>
    </location>
</feature>
<name>A0ABD3N967_9STRA</name>
<feature type="region of interest" description="Disordered" evidence="1">
    <location>
        <begin position="158"/>
        <end position="247"/>
    </location>
</feature>
<evidence type="ECO:0000313" key="2">
    <source>
        <dbReference type="EMBL" id="KAL3772603.1"/>
    </source>
</evidence>
<reference evidence="2 3" key="1">
    <citation type="submission" date="2024-10" db="EMBL/GenBank/DDBJ databases">
        <title>Updated reference genomes for cyclostephanoid diatoms.</title>
        <authorList>
            <person name="Roberts W.R."/>
            <person name="Alverson A.J."/>
        </authorList>
    </citation>
    <scope>NUCLEOTIDE SEQUENCE [LARGE SCALE GENOMIC DNA]</scope>
    <source>
        <strain evidence="2 3">AJA010-31</strain>
    </source>
</reference>
<dbReference type="EMBL" id="JALLPJ020001264">
    <property type="protein sequence ID" value="KAL3772603.1"/>
    <property type="molecule type" value="Genomic_DNA"/>
</dbReference>
<evidence type="ECO:0000256" key="1">
    <source>
        <dbReference type="SAM" id="MobiDB-lite"/>
    </source>
</evidence>
<evidence type="ECO:0008006" key="4">
    <source>
        <dbReference type="Google" id="ProtNLM"/>
    </source>
</evidence>
<organism evidence="2 3">
    <name type="scientific">Cyclotella atomus</name>
    <dbReference type="NCBI Taxonomy" id="382360"/>
    <lineage>
        <taxon>Eukaryota</taxon>
        <taxon>Sar</taxon>
        <taxon>Stramenopiles</taxon>
        <taxon>Ochrophyta</taxon>
        <taxon>Bacillariophyta</taxon>
        <taxon>Coscinodiscophyceae</taxon>
        <taxon>Thalassiosirophycidae</taxon>
        <taxon>Stephanodiscales</taxon>
        <taxon>Stephanodiscaceae</taxon>
        <taxon>Cyclotella</taxon>
    </lineage>
</organism>
<gene>
    <name evidence="2" type="ORF">ACHAWO_003658</name>
</gene>
<protein>
    <recommendedName>
        <fullName evidence="4">WSC domain-containing protein</fullName>
    </recommendedName>
</protein>
<sequence length="247" mass="25988">MSASSYRVAKIANENTNPSIHDHIPKLQKPLRYLTPHSIKNELKSSNNLFTLDHSIAYVGVGNCQDVNGNSFSGIYGSFALGTAARECNKWCQQNPIPELIGFNHIPYNGEVGNFPFLNQINYTAPEASFAIGTDGDGGIEGSDNLGVEVADAAVTLPPTKAPTNAPVTPSPTKAPATGSPTKAPVINAPVTQSPTKAPTIIAPVTPSPTKAPVTPSPTKKPVINTPKPNGSKTAKDTKGNMTPKRR</sequence>
<comment type="caution">
    <text evidence="2">The sequence shown here is derived from an EMBL/GenBank/DDBJ whole genome shotgun (WGS) entry which is preliminary data.</text>
</comment>
<dbReference type="Proteomes" id="UP001530400">
    <property type="component" value="Unassembled WGS sequence"/>
</dbReference>
<evidence type="ECO:0000313" key="3">
    <source>
        <dbReference type="Proteomes" id="UP001530400"/>
    </source>
</evidence>
<keyword evidence="3" id="KW-1185">Reference proteome</keyword>
<accession>A0ABD3N967</accession>
<dbReference type="AlphaFoldDB" id="A0ABD3N967"/>
<proteinExistence type="predicted"/>